<keyword evidence="1" id="KW-0677">Repeat</keyword>
<dbReference type="InterPro" id="IPR050708">
    <property type="entry name" value="T6SS_VgrG/RHS"/>
</dbReference>
<dbReference type="InterPro" id="IPR045351">
    <property type="entry name" value="DUF6531"/>
</dbReference>
<dbReference type="InterPro" id="IPR056823">
    <property type="entry name" value="TEN-like_YD-shell"/>
</dbReference>
<reference evidence="4 5" key="1">
    <citation type="submission" date="2021-03" db="EMBL/GenBank/DDBJ databases">
        <title>First Case of infection caused by Chromobacterium haemolyticum derived from water in China.</title>
        <authorList>
            <person name="Chen J."/>
            <person name="Liu C."/>
        </authorList>
    </citation>
    <scope>NUCLEOTIDE SEQUENCE [LARGE SCALE GENOMIC DNA]</scope>
    <source>
        <strain evidence="4 5">WJ-5</strain>
    </source>
</reference>
<dbReference type="PANTHER" id="PTHR32305">
    <property type="match status" value="1"/>
</dbReference>
<gene>
    <name evidence="4" type="ORF">J1C50_15520</name>
</gene>
<dbReference type="Proteomes" id="UP000664349">
    <property type="component" value="Unassembled WGS sequence"/>
</dbReference>
<evidence type="ECO:0000259" key="2">
    <source>
        <dbReference type="Pfam" id="PF20148"/>
    </source>
</evidence>
<dbReference type="PANTHER" id="PTHR32305:SF15">
    <property type="entry name" value="PROTEIN RHSA-RELATED"/>
    <property type="match status" value="1"/>
</dbReference>
<feature type="domain" description="Teneurin-like YD-shell" evidence="3">
    <location>
        <begin position="564"/>
        <end position="701"/>
    </location>
</feature>
<organism evidence="4 5">
    <name type="scientific">Chromobacterium haemolyticum</name>
    <dbReference type="NCBI Taxonomy" id="394935"/>
    <lineage>
        <taxon>Bacteria</taxon>
        <taxon>Pseudomonadati</taxon>
        <taxon>Pseudomonadota</taxon>
        <taxon>Betaproteobacteria</taxon>
        <taxon>Neisseriales</taxon>
        <taxon>Chromobacteriaceae</taxon>
        <taxon>Chromobacterium</taxon>
    </lineage>
</organism>
<feature type="domain" description="DUF6531" evidence="2">
    <location>
        <begin position="6"/>
        <end position="76"/>
    </location>
</feature>
<evidence type="ECO:0000313" key="5">
    <source>
        <dbReference type="Proteomes" id="UP000664349"/>
    </source>
</evidence>
<dbReference type="Pfam" id="PF05593">
    <property type="entry name" value="RHS_repeat"/>
    <property type="match status" value="4"/>
</dbReference>
<evidence type="ECO:0000313" key="4">
    <source>
        <dbReference type="EMBL" id="MBO0416917.1"/>
    </source>
</evidence>
<comment type="caution">
    <text evidence="4">The sequence shown here is derived from an EMBL/GenBank/DDBJ whole genome shotgun (WGS) entry which is preliminary data.</text>
</comment>
<proteinExistence type="predicted"/>
<dbReference type="InterPro" id="IPR031325">
    <property type="entry name" value="RHS_repeat"/>
</dbReference>
<dbReference type="NCBIfam" id="TIGR01643">
    <property type="entry name" value="YD_repeat_2x"/>
    <property type="match status" value="9"/>
</dbReference>
<evidence type="ECO:0000256" key="1">
    <source>
        <dbReference type="ARBA" id="ARBA00022737"/>
    </source>
</evidence>
<evidence type="ECO:0000259" key="3">
    <source>
        <dbReference type="Pfam" id="PF25023"/>
    </source>
</evidence>
<name>A0ABS3GQL0_9NEIS</name>
<dbReference type="Pfam" id="PF20148">
    <property type="entry name" value="DUF6531"/>
    <property type="match status" value="1"/>
</dbReference>
<sequence>MPFIADPINYTVGNTFELATDWQGAHFSFTRAYNSLGGVVSALGPNWQHTFDRSITLSADGKLASVLRADGKTLSFSNTVAGWVTSSDIKDVLTPQMEGGGQLTGWTYQSSIDGSIESYNSAGKLTQLKQMNGQLVNLTYDDAGKLLTRITDNWGNALILARGPNARIASLTDGAGNITRYAYDSNDNLALVTYPDGKSIRYLYENATYTHLLTGLIDENGERYASWSYDGQGRAVSNVQAGGVGNYTLDYTSSTSTSVLDPLKATRTYNFTTINGLKLPTGTSQPGGSGCAAASSAISYDDQANIAARTDFNGVKTTYQYDLSRNLETQRIEAAGTPQARTISTQWHASLALPLKIASPKKLETYAYDGQGKLLTYTEQATEDATGGAGLNVTAIGEARSWSYTFNRYGQVLTMTDPVGAKTRYGYDDKGNLTQVVNALEQVTTLDQYDANGRLGRLTDAAGIVTRYRYDPRGRLLETSRYASAKPDAVTTTSYQYDGVGNLNQIVLADGSLLSYRYDAAHRLTGITDAQGNRIDYQLDNAGNRTQIKVSDPAGKLARQQNRVYDQLGRLQQIIGMAGQSYSYQYDANGRLTQASDALNRTTINQYDPLGRLIKQTDPLGGVSQYGYDLLDQLSSATDPRQLTTRYTTDGLGKRSVLASPDSGESRYVHDAAGRLTQMTDARKVTAHYQYDALGRITTTRYPDQTVNYVWDDKLPGYLSRISDQSGTLAYGYDALGRISQLTHTLPAAAYAGAPGLSVQYAYNPANQVQRQTLPSGQVLNYQYQHGEVSAIALGDKPLVSNIVYFPLGGVRSYHYNGAQVFARSQDADGRISATSSPALNKSQHYDAADRLLQLRDEGAPARTQEYGYDPLDRLLSQRLGTSNWSYQYDANGNRTQAGSNGGTLAQTLAADSNRLLQMGGKTYRYLEDGKQSSDGRLEDSYDGAGRLSKTIQGGASHSYLYSAHGQRRVKNDTRYVYDQWGHLLGEYSLQGQPRMEYVWLGDEVVAVLKY</sequence>
<dbReference type="EMBL" id="JAFLRD010000012">
    <property type="protein sequence ID" value="MBO0416917.1"/>
    <property type="molecule type" value="Genomic_DNA"/>
</dbReference>
<accession>A0ABS3GQL0</accession>
<dbReference type="GeneID" id="58558398"/>
<dbReference type="Pfam" id="PF25023">
    <property type="entry name" value="TEN_YD-shell"/>
    <property type="match status" value="2"/>
</dbReference>
<keyword evidence="5" id="KW-1185">Reference proteome</keyword>
<feature type="domain" description="Teneurin-like YD-shell" evidence="3">
    <location>
        <begin position="863"/>
        <end position="974"/>
    </location>
</feature>
<dbReference type="InterPro" id="IPR006530">
    <property type="entry name" value="YD"/>
</dbReference>
<dbReference type="Gene3D" id="2.180.10.10">
    <property type="entry name" value="RHS repeat-associated core"/>
    <property type="match status" value="4"/>
</dbReference>
<dbReference type="RefSeq" id="WP_161523181.1">
    <property type="nucleotide sequence ID" value="NZ_AP019312.1"/>
</dbReference>
<protein>
    <submittedName>
        <fullName evidence="4">RHS repeat protein</fullName>
    </submittedName>
</protein>